<dbReference type="InterPro" id="IPR058625">
    <property type="entry name" value="MdtA-like_BSH"/>
</dbReference>
<gene>
    <name evidence="5" type="ORF">SAMN02982989_1069</name>
</gene>
<dbReference type="Gene3D" id="1.10.287.470">
    <property type="entry name" value="Helix hairpin bin"/>
    <property type="match status" value="1"/>
</dbReference>
<dbReference type="SUPFAM" id="SSF111369">
    <property type="entry name" value="HlyD-like secretion proteins"/>
    <property type="match status" value="1"/>
</dbReference>
<evidence type="ECO:0000256" key="2">
    <source>
        <dbReference type="SAM" id="Coils"/>
    </source>
</evidence>
<keyword evidence="6" id="KW-1185">Reference proteome</keyword>
<protein>
    <submittedName>
        <fullName evidence="5">RND family efflux transporter, MFP subunit</fullName>
    </submittedName>
</protein>
<dbReference type="Pfam" id="PF25876">
    <property type="entry name" value="HH_MFP_RND"/>
    <property type="match status" value="1"/>
</dbReference>
<dbReference type="PROSITE" id="PS51257">
    <property type="entry name" value="PROKAR_LIPOPROTEIN"/>
    <property type="match status" value="1"/>
</dbReference>
<feature type="coiled-coil region" evidence="2">
    <location>
        <begin position="88"/>
        <end position="163"/>
    </location>
</feature>
<evidence type="ECO:0000256" key="1">
    <source>
        <dbReference type="ARBA" id="ARBA00009477"/>
    </source>
</evidence>
<dbReference type="STRING" id="464029.SAMN02982989_1069"/>
<dbReference type="AlphaFoldDB" id="A0A1X7FXP5"/>
<dbReference type="Gene3D" id="2.40.30.170">
    <property type="match status" value="1"/>
</dbReference>
<comment type="similarity">
    <text evidence="1">Belongs to the membrane fusion protein (MFP) (TC 8.A.1) family.</text>
</comment>
<dbReference type="NCBIfam" id="TIGR01730">
    <property type="entry name" value="RND_mfp"/>
    <property type="match status" value="1"/>
</dbReference>
<dbReference type="Proteomes" id="UP000192903">
    <property type="component" value="Unassembled WGS sequence"/>
</dbReference>
<sequence>MKAILVATGLAGAAILSSCSEQPGAAEPRPRQVSVVVAEKQPLTQGGVLTGEIRARVQGDLSFRVSGKIIERLVDVGASVKAGQPLARIDAEEQKADLEVATANLEAAEAQQTQAQLAFDRQQNLFRTQVTTRAALDQAQEVLLTAQGNAKSAQAQLETARDALSYTELRADADGVITARNAEVGQVAQAAQVIFTLAHDGPRDAVFEVVETLFLGRRIEPAVTVSLLSDPSKKVEATVREISPTIDSSTGTVRVKLSLNGDASMPLGAPVAGSFQYEPQSMIQLPWSAMASKGGKPAVWVVDAGTSAISMHTIEVGEYETGSFTVKGGVSPGDIIVAEGAKFLRPNEIVSYEKGAAN</sequence>
<feature type="domain" description="Multidrug resistance protein MdtA-like barrel-sandwich hybrid" evidence="4">
    <location>
        <begin position="62"/>
        <end position="193"/>
    </location>
</feature>
<name>A0A1X7FXP5_9HYPH</name>
<dbReference type="OrthoDB" id="9813967at2"/>
<feature type="domain" description="Multidrug resistance protein MdtA-like alpha-helical hairpin" evidence="3">
    <location>
        <begin position="98"/>
        <end position="167"/>
    </location>
</feature>
<dbReference type="GO" id="GO:0015562">
    <property type="term" value="F:efflux transmembrane transporter activity"/>
    <property type="evidence" value="ECO:0007669"/>
    <property type="project" value="TreeGrafter"/>
</dbReference>
<dbReference type="EMBL" id="FXAF01000008">
    <property type="protein sequence ID" value="SMF60540.1"/>
    <property type="molecule type" value="Genomic_DNA"/>
</dbReference>
<organism evidence="5 6">
    <name type="scientific">Xaviernesmea oryzae</name>
    <dbReference type="NCBI Taxonomy" id="464029"/>
    <lineage>
        <taxon>Bacteria</taxon>
        <taxon>Pseudomonadati</taxon>
        <taxon>Pseudomonadota</taxon>
        <taxon>Alphaproteobacteria</taxon>
        <taxon>Hyphomicrobiales</taxon>
        <taxon>Rhizobiaceae</taxon>
        <taxon>Rhizobium/Agrobacterium group</taxon>
        <taxon>Xaviernesmea</taxon>
    </lineage>
</organism>
<keyword evidence="2" id="KW-0175">Coiled coil</keyword>
<dbReference type="InterPro" id="IPR006143">
    <property type="entry name" value="RND_pump_MFP"/>
</dbReference>
<evidence type="ECO:0000313" key="5">
    <source>
        <dbReference type="EMBL" id="SMF60540.1"/>
    </source>
</evidence>
<dbReference type="PANTHER" id="PTHR30469:SF38">
    <property type="entry name" value="HLYD FAMILY SECRETION PROTEIN"/>
    <property type="match status" value="1"/>
</dbReference>
<evidence type="ECO:0000313" key="6">
    <source>
        <dbReference type="Proteomes" id="UP000192903"/>
    </source>
</evidence>
<dbReference type="PANTHER" id="PTHR30469">
    <property type="entry name" value="MULTIDRUG RESISTANCE PROTEIN MDTA"/>
    <property type="match status" value="1"/>
</dbReference>
<dbReference type="RefSeq" id="WP_085423940.1">
    <property type="nucleotide sequence ID" value="NZ_FXAF01000008.1"/>
</dbReference>
<dbReference type="GO" id="GO:1990281">
    <property type="term" value="C:efflux pump complex"/>
    <property type="evidence" value="ECO:0007669"/>
    <property type="project" value="TreeGrafter"/>
</dbReference>
<dbReference type="Gene3D" id="2.40.420.20">
    <property type="match status" value="1"/>
</dbReference>
<evidence type="ECO:0000259" key="3">
    <source>
        <dbReference type="Pfam" id="PF25876"/>
    </source>
</evidence>
<proteinExistence type="inferred from homology"/>
<reference evidence="6" key="1">
    <citation type="submission" date="2017-04" db="EMBL/GenBank/DDBJ databases">
        <authorList>
            <person name="Varghese N."/>
            <person name="Submissions S."/>
        </authorList>
    </citation>
    <scope>NUCLEOTIDE SEQUENCE [LARGE SCALE GENOMIC DNA]</scope>
    <source>
        <strain evidence="6">B4P</strain>
    </source>
</reference>
<evidence type="ECO:0000259" key="4">
    <source>
        <dbReference type="Pfam" id="PF25917"/>
    </source>
</evidence>
<dbReference type="Gene3D" id="2.40.50.100">
    <property type="match status" value="1"/>
</dbReference>
<dbReference type="InterPro" id="IPR058624">
    <property type="entry name" value="MdtA-like_HH"/>
</dbReference>
<dbReference type="Pfam" id="PF25917">
    <property type="entry name" value="BSH_RND"/>
    <property type="match status" value="1"/>
</dbReference>
<accession>A0A1X7FXP5</accession>